<keyword evidence="11" id="KW-0175">Coiled coil</keyword>
<evidence type="ECO:0000256" key="9">
    <source>
        <dbReference type="ARBA" id="ARBA00023136"/>
    </source>
</evidence>
<evidence type="ECO:0000256" key="11">
    <source>
        <dbReference type="SAM" id="Coils"/>
    </source>
</evidence>
<gene>
    <name evidence="12" type="ORF">SAMN02746066_00274</name>
</gene>
<keyword evidence="7" id="KW-1005">Bacterial flagellum biogenesis</keyword>
<dbReference type="STRING" id="1120996.SAMN02746066_00274"/>
<evidence type="ECO:0000313" key="12">
    <source>
        <dbReference type="EMBL" id="SHL96658.1"/>
    </source>
</evidence>
<dbReference type="GO" id="GO:0005886">
    <property type="term" value="C:plasma membrane"/>
    <property type="evidence" value="ECO:0007669"/>
    <property type="project" value="UniProtKB-SubCell"/>
</dbReference>
<keyword evidence="5" id="KW-1003">Cell membrane</keyword>
<accession>A0A1M7EYU6</accession>
<evidence type="ECO:0000313" key="13">
    <source>
        <dbReference type="Proteomes" id="UP000184038"/>
    </source>
</evidence>
<keyword evidence="4" id="KW-0813">Transport</keyword>
<comment type="subcellular location">
    <subcellularLocation>
        <location evidence="1">Cell membrane</location>
        <topology evidence="1">Peripheral membrane protein</topology>
        <orientation evidence="1">Cytoplasmic side</orientation>
    </subcellularLocation>
</comment>
<dbReference type="NCBIfam" id="TIGR02473">
    <property type="entry name" value="flagell_FliJ"/>
    <property type="match status" value="1"/>
</dbReference>
<dbReference type="GO" id="GO:0044781">
    <property type="term" value="P:bacterial-type flagellum organization"/>
    <property type="evidence" value="ECO:0007669"/>
    <property type="project" value="UniProtKB-KW"/>
</dbReference>
<dbReference type="GO" id="GO:0006935">
    <property type="term" value="P:chemotaxis"/>
    <property type="evidence" value="ECO:0007669"/>
    <property type="project" value="UniProtKB-KW"/>
</dbReference>
<dbReference type="OrthoDB" id="1767518at2"/>
<keyword evidence="6" id="KW-0145">Chemotaxis</keyword>
<evidence type="ECO:0000256" key="8">
    <source>
        <dbReference type="ARBA" id="ARBA00022927"/>
    </source>
</evidence>
<keyword evidence="10" id="KW-1006">Bacterial flagellum protein export</keyword>
<reference evidence="12 13" key="1">
    <citation type="submission" date="2016-11" db="EMBL/GenBank/DDBJ databases">
        <authorList>
            <person name="Jaros S."/>
            <person name="Januszkiewicz K."/>
            <person name="Wedrychowicz H."/>
        </authorList>
    </citation>
    <scope>NUCLEOTIDE SEQUENCE [LARGE SCALE GENOMIC DNA]</scope>
    <source>
        <strain evidence="12 13">DSM 15930</strain>
    </source>
</reference>
<evidence type="ECO:0000256" key="2">
    <source>
        <dbReference type="ARBA" id="ARBA00010004"/>
    </source>
</evidence>
<dbReference type="GO" id="GO:0071973">
    <property type="term" value="P:bacterial-type flagellum-dependent cell motility"/>
    <property type="evidence" value="ECO:0007669"/>
    <property type="project" value="InterPro"/>
</dbReference>
<dbReference type="AlphaFoldDB" id="A0A1M7EYU6"/>
<keyword evidence="9" id="KW-0472">Membrane</keyword>
<keyword evidence="12" id="KW-0282">Flagellum</keyword>
<dbReference type="Gene3D" id="1.10.287.1700">
    <property type="match status" value="1"/>
</dbReference>
<comment type="similarity">
    <text evidence="2">Belongs to the FliJ family.</text>
</comment>
<feature type="coiled-coil region" evidence="11">
    <location>
        <begin position="33"/>
        <end position="133"/>
    </location>
</feature>
<evidence type="ECO:0000256" key="10">
    <source>
        <dbReference type="ARBA" id="ARBA00023225"/>
    </source>
</evidence>
<dbReference type="GO" id="GO:0015031">
    <property type="term" value="P:protein transport"/>
    <property type="evidence" value="ECO:0007669"/>
    <property type="project" value="UniProtKB-KW"/>
</dbReference>
<sequence>MAKFIYTMQNILDIKYKLEEQQKTVFSIARHKLTKEEKKLEDLNIKKQKYQQELKMQMQSVLNIQDIKWYEDAVETMKYKIKIQMLMVKRAENELEAARVKLTEIMVDRKTHEKLKENEFEEFKNELNSIESKEIDELVSFKYNNNTVSSEED</sequence>
<dbReference type="Proteomes" id="UP000184038">
    <property type="component" value="Unassembled WGS sequence"/>
</dbReference>
<dbReference type="GO" id="GO:0009288">
    <property type="term" value="C:bacterial-type flagellum"/>
    <property type="evidence" value="ECO:0007669"/>
    <property type="project" value="InterPro"/>
</dbReference>
<evidence type="ECO:0000256" key="3">
    <source>
        <dbReference type="ARBA" id="ARBA00020392"/>
    </source>
</evidence>
<evidence type="ECO:0000256" key="1">
    <source>
        <dbReference type="ARBA" id="ARBA00004413"/>
    </source>
</evidence>
<dbReference type="EMBL" id="FRCP01000005">
    <property type="protein sequence ID" value="SHL96658.1"/>
    <property type="molecule type" value="Genomic_DNA"/>
</dbReference>
<dbReference type="RefSeq" id="WP_073281974.1">
    <property type="nucleotide sequence ID" value="NZ_FRCP01000005.1"/>
</dbReference>
<name>A0A1M7EYU6_9FIRM</name>
<organism evidence="12 13">
    <name type="scientific">Anaerosporobacter mobilis DSM 15930</name>
    <dbReference type="NCBI Taxonomy" id="1120996"/>
    <lineage>
        <taxon>Bacteria</taxon>
        <taxon>Bacillati</taxon>
        <taxon>Bacillota</taxon>
        <taxon>Clostridia</taxon>
        <taxon>Lachnospirales</taxon>
        <taxon>Lachnospiraceae</taxon>
        <taxon>Anaerosporobacter</taxon>
    </lineage>
</organism>
<evidence type="ECO:0000256" key="6">
    <source>
        <dbReference type="ARBA" id="ARBA00022500"/>
    </source>
</evidence>
<keyword evidence="13" id="KW-1185">Reference proteome</keyword>
<dbReference type="Pfam" id="PF02050">
    <property type="entry name" value="FliJ"/>
    <property type="match status" value="1"/>
</dbReference>
<keyword evidence="12" id="KW-0966">Cell projection</keyword>
<dbReference type="InterPro" id="IPR012823">
    <property type="entry name" value="Flagell_FliJ"/>
</dbReference>
<evidence type="ECO:0000256" key="4">
    <source>
        <dbReference type="ARBA" id="ARBA00022448"/>
    </source>
</evidence>
<keyword evidence="12" id="KW-0969">Cilium</keyword>
<protein>
    <recommendedName>
        <fullName evidence="3">Flagellar FliJ protein</fullName>
    </recommendedName>
</protein>
<evidence type="ECO:0000256" key="7">
    <source>
        <dbReference type="ARBA" id="ARBA00022795"/>
    </source>
</evidence>
<evidence type="ECO:0000256" key="5">
    <source>
        <dbReference type="ARBA" id="ARBA00022475"/>
    </source>
</evidence>
<proteinExistence type="inferred from homology"/>
<keyword evidence="8" id="KW-0653">Protein transport</keyword>
<dbReference type="InterPro" id="IPR053716">
    <property type="entry name" value="Flag_assembly_chemotaxis_eff"/>
</dbReference>